<dbReference type="EMBL" id="UGHS01000004">
    <property type="protein sequence ID" value="STO94035.1"/>
    <property type="molecule type" value="Genomic_DNA"/>
</dbReference>
<dbReference type="AlphaFoldDB" id="A0A377J0K7"/>
<dbReference type="PANTHER" id="PTHR30441:SF8">
    <property type="entry name" value="DUF748 DOMAIN-CONTAINING PROTEIN"/>
    <property type="match status" value="1"/>
</dbReference>
<keyword evidence="2" id="KW-1185">Reference proteome</keyword>
<evidence type="ECO:0000313" key="1">
    <source>
        <dbReference type="EMBL" id="STO94035.1"/>
    </source>
</evidence>
<gene>
    <name evidence="1" type="ORF">NCTC13335_01952</name>
</gene>
<dbReference type="OrthoDB" id="5689712at2"/>
<protein>
    <submittedName>
        <fullName evidence="1">Putative assembly protein</fullName>
    </submittedName>
</protein>
<accession>A0A377J0K7</accession>
<dbReference type="Proteomes" id="UP000255264">
    <property type="component" value="Unassembled WGS sequence"/>
</dbReference>
<dbReference type="RefSeq" id="WP_115003573.1">
    <property type="nucleotide sequence ID" value="NZ_UGHS01000004.1"/>
</dbReference>
<evidence type="ECO:0000313" key="2">
    <source>
        <dbReference type="Proteomes" id="UP000255264"/>
    </source>
</evidence>
<dbReference type="PANTHER" id="PTHR30441">
    <property type="entry name" value="DUF748 DOMAIN-CONTAINING PROTEIN"/>
    <property type="match status" value="1"/>
</dbReference>
<reference evidence="1 2" key="1">
    <citation type="submission" date="2018-06" db="EMBL/GenBank/DDBJ databases">
        <authorList>
            <consortium name="Pathogen Informatics"/>
            <person name="Doyle S."/>
        </authorList>
    </citation>
    <scope>NUCLEOTIDE SEQUENCE [LARGE SCALE GENOMIC DNA]</scope>
    <source>
        <strain evidence="1 2">NCTC13335</strain>
    </source>
</reference>
<organism evidence="1 2">
    <name type="scientific">Haemophilus pittmaniae</name>
    <dbReference type="NCBI Taxonomy" id="249188"/>
    <lineage>
        <taxon>Bacteria</taxon>
        <taxon>Pseudomonadati</taxon>
        <taxon>Pseudomonadota</taxon>
        <taxon>Gammaproteobacteria</taxon>
        <taxon>Pasteurellales</taxon>
        <taxon>Pasteurellaceae</taxon>
        <taxon>Haemophilus</taxon>
    </lineage>
</organism>
<proteinExistence type="predicted"/>
<sequence length="398" mass="45043">MKKIAIGLLIVLIAVFAFFYLRLNGFVNQINEQLSRRQIAVQSIELSFIPTPAITLSKVKYQQFSMASLNARLDLGQFIQGHAILRELSIHEAKFSDDAINSIDVDAQFSGLYLNNLLTRNLPFKSNGEIHINLAKPVYGNNRKFVFAFNKGNISSQQNGHYLLQFVDSRLNGQAIGYIESYLDLSEPDKSFTAYMRPDCQTSCLATLKIAKQSRNGQSSLNFFGNNFPIERLSKILSLPNTLTGNADFDIQLQFKQSLLSRGQMDFDVYNGELLGFNLLDLAAPYLPINYNQQLLNGKELNTAYQHLSSSASIDENKFRIQKLQLQAPLFEAKGQGEVNLTQATCDFEIGLSPTSEKYRRLTLPIHFFGSCYSPQYKIQFNKDVRDQIKALLKEKLK</sequence>
<name>A0A377J0K7_9PAST</name>
<dbReference type="InterPro" id="IPR052894">
    <property type="entry name" value="AsmA-related"/>
</dbReference>
<dbReference type="GO" id="GO:0090313">
    <property type="term" value="P:regulation of protein targeting to membrane"/>
    <property type="evidence" value="ECO:0007669"/>
    <property type="project" value="TreeGrafter"/>
</dbReference>
<dbReference type="GO" id="GO:0005886">
    <property type="term" value="C:plasma membrane"/>
    <property type="evidence" value="ECO:0007669"/>
    <property type="project" value="TreeGrafter"/>
</dbReference>